<dbReference type="Pfam" id="PF14544">
    <property type="entry name" value="DUF4443"/>
    <property type="match status" value="1"/>
</dbReference>
<dbReference type="Gene3D" id="3.30.1360.30">
    <property type="entry name" value="GAD-like domain"/>
    <property type="match status" value="1"/>
</dbReference>
<dbReference type="GO" id="GO:0005524">
    <property type="term" value="F:ATP binding"/>
    <property type="evidence" value="ECO:0007669"/>
    <property type="project" value="UniProtKB-KW"/>
</dbReference>
<organism evidence="7">
    <name type="scientific">Ignisphaera aggregans</name>
    <dbReference type="NCBI Taxonomy" id="334771"/>
    <lineage>
        <taxon>Archaea</taxon>
        <taxon>Thermoproteota</taxon>
        <taxon>Thermoprotei</taxon>
        <taxon>Desulfurococcales</taxon>
        <taxon>Desulfurococcaceae</taxon>
        <taxon>Ignisphaera</taxon>
    </lineage>
</organism>
<evidence type="ECO:0000256" key="3">
    <source>
        <dbReference type="ARBA" id="ARBA00022840"/>
    </source>
</evidence>
<evidence type="ECO:0000256" key="1">
    <source>
        <dbReference type="ARBA" id="ARBA00022598"/>
    </source>
</evidence>
<keyword evidence="2" id="KW-0547">Nucleotide-binding</keyword>
<comment type="caution">
    <text evidence="7">The sequence shown here is derived from an EMBL/GenBank/DDBJ whole genome shotgun (WGS) entry which is preliminary data.</text>
</comment>
<sequence length="217" mass="24070">MITANKLLEDIVAPRKGVKPLFEPYHVLKALMILKDKEPIGRGILSKELSLGVSSTRTLMKRLKNYNLISIDPIGGCMLTAKGRLLISHITSIIKKISNVSHLINESIKLANYAYAALLSGYINNINSMGVTNVRDTLIHYGAKAAIIIFVNENHVYMPPDKELNEKVYPVLVDIARYMEALYGDVILMSYSDNIAIAESSLYNGLIAIVLQNIIIN</sequence>
<dbReference type="Pfam" id="PF22167">
    <property type="entry name" value="PH0730-like_N"/>
    <property type="match status" value="1"/>
</dbReference>
<feature type="domain" description="DUF4443" evidence="5">
    <location>
        <begin position="112"/>
        <end position="205"/>
    </location>
</feature>
<evidence type="ECO:0000256" key="4">
    <source>
        <dbReference type="ARBA" id="ARBA00022917"/>
    </source>
</evidence>
<keyword evidence="3" id="KW-0067">ATP-binding</keyword>
<protein>
    <submittedName>
        <fullName evidence="7">DUF4443 domain-containing protein</fullName>
    </submittedName>
</protein>
<dbReference type="GO" id="GO:0004812">
    <property type="term" value="F:aminoacyl-tRNA ligase activity"/>
    <property type="evidence" value="ECO:0007669"/>
    <property type="project" value="InterPro"/>
</dbReference>
<dbReference type="InterPro" id="IPR036388">
    <property type="entry name" value="WH-like_DNA-bd_sf"/>
</dbReference>
<dbReference type="GO" id="GO:0005737">
    <property type="term" value="C:cytoplasm"/>
    <property type="evidence" value="ECO:0007669"/>
    <property type="project" value="InterPro"/>
</dbReference>
<keyword evidence="1" id="KW-0436">Ligase</keyword>
<dbReference type="GO" id="GO:0006412">
    <property type="term" value="P:translation"/>
    <property type="evidence" value="ECO:0007669"/>
    <property type="project" value="UniProtKB-KW"/>
</dbReference>
<evidence type="ECO:0000259" key="6">
    <source>
        <dbReference type="Pfam" id="PF22167"/>
    </source>
</evidence>
<reference evidence="7" key="1">
    <citation type="journal article" date="2020" name="mSystems">
        <title>Genome- and Community-Level Interaction Insights into Carbon Utilization and Element Cycling Functions of Hydrothermarchaeota in Hydrothermal Sediment.</title>
        <authorList>
            <person name="Zhou Z."/>
            <person name="Liu Y."/>
            <person name="Xu W."/>
            <person name="Pan J."/>
            <person name="Luo Z.H."/>
            <person name="Li M."/>
        </authorList>
    </citation>
    <scope>NUCLEOTIDE SEQUENCE [LARGE SCALE GENOMIC DNA]</scope>
    <source>
        <strain evidence="7">SpSt-721</strain>
    </source>
</reference>
<accession>A0A7J3QGL8</accession>
<keyword evidence="4" id="KW-0648">Protein biosynthesis</keyword>
<dbReference type="InterPro" id="IPR036390">
    <property type="entry name" value="WH_DNA-bd_sf"/>
</dbReference>
<proteinExistence type="predicted"/>
<evidence type="ECO:0000259" key="5">
    <source>
        <dbReference type="Pfam" id="PF14544"/>
    </source>
</evidence>
<feature type="domain" description="PH0730-like N-terminal" evidence="6">
    <location>
        <begin position="36"/>
        <end position="83"/>
    </location>
</feature>
<dbReference type="EMBL" id="DTET01000221">
    <property type="protein sequence ID" value="HGV67001.1"/>
    <property type="molecule type" value="Genomic_DNA"/>
</dbReference>
<dbReference type="InterPro" id="IPR004115">
    <property type="entry name" value="GAD-like_sf"/>
</dbReference>
<evidence type="ECO:0000256" key="2">
    <source>
        <dbReference type="ARBA" id="ARBA00022741"/>
    </source>
</evidence>
<dbReference type="AlphaFoldDB" id="A0A7J3QGL8"/>
<evidence type="ECO:0000313" key="7">
    <source>
        <dbReference type="EMBL" id="HGV67001.1"/>
    </source>
</evidence>
<dbReference type="SUPFAM" id="SSF55261">
    <property type="entry name" value="GAD domain-like"/>
    <property type="match status" value="1"/>
</dbReference>
<gene>
    <name evidence="7" type="ORF">ENV02_04210</name>
</gene>
<dbReference type="Gene3D" id="1.10.10.10">
    <property type="entry name" value="Winged helix-like DNA-binding domain superfamily/Winged helix DNA-binding domain"/>
    <property type="match status" value="1"/>
</dbReference>
<dbReference type="InterPro" id="IPR029349">
    <property type="entry name" value="DUF4443"/>
</dbReference>
<name>A0A7J3QGL8_9CREN</name>
<dbReference type="SUPFAM" id="SSF46785">
    <property type="entry name" value="Winged helix' DNA-binding domain"/>
    <property type="match status" value="1"/>
</dbReference>
<dbReference type="InterPro" id="IPR054039">
    <property type="entry name" value="PH0730-like_N"/>
</dbReference>